<evidence type="ECO:0000313" key="5">
    <source>
        <dbReference type="Proteomes" id="UP000577697"/>
    </source>
</evidence>
<name>A0AAC8YVU1_AMIAI</name>
<reference evidence="3 5" key="2">
    <citation type="submission" date="2020-08" db="EMBL/GenBank/DDBJ databases">
        <title>Genomic Encyclopedia of Type Strains, Phase IV (KMG-IV): sequencing the most valuable type-strain genomes for metagenomic binning, comparative biology and taxonomic classification.</title>
        <authorList>
            <person name="Goeker M."/>
        </authorList>
    </citation>
    <scope>NUCLEOTIDE SEQUENCE [LARGE SCALE GENOMIC DNA]</scope>
    <source>
        <strain evidence="3 5">DSM 10368</strain>
    </source>
</reference>
<dbReference type="InterPro" id="IPR025948">
    <property type="entry name" value="HTH-like_dom"/>
</dbReference>
<dbReference type="EMBL" id="CP015009">
    <property type="protein sequence ID" value="AMS45446.1"/>
    <property type="molecule type" value="Genomic_DNA"/>
</dbReference>
<accession>A0AAC8YVU1</accession>
<dbReference type="Pfam" id="PF13276">
    <property type="entry name" value="HTH_21"/>
    <property type="match status" value="1"/>
</dbReference>
<dbReference type="KEGG" id="aak:AA2016_6554"/>
<dbReference type="Proteomes" id="UP000577697">
    <property type="component" value="Unassembled WGS sequence"/>
</dbReference>
<feature type="domain" description="HTH-like" evidence="1">
    <location>
        <begin position="33"/>
        <end position="88"/>
    </location>
</feature>
<evidence type="ECO:0000313" key="3">
    <source>
        <dbReference type="EMBL" id="MBB3708649.1"/>
    </source>
</evidence>
<sequence length="134" mass="15143">MSTVAKVLSVSRSNLIERTGKPSKPRGPYRKPDDLALLAELRPIIDERPTYGYRRVTALLNRQRRNEGKSVVNAKRVLRVMQQNGLTLQKHTALRPTRTHDGVVVALRSNIRWCSDHGDQQCLIRSMIAARSCG</sequence>
<geneLocation type="plasmid" evidence="2 4">
    <name>pAA04</name>
</geneLocation>
<keyword evidence="2" id="KW-0614">Plasmid</keyword>
<evidence type="ECO:0000313" key="4">
    <source>
        <dbReference type="Proteomes" id="UP000075755"/>
    </source>
</evidence>
<proteinExistence type="predicted"/>
<protein>
    <submittedName>
        <fullName evidence="2">Integrase</fullName>
    </submittedName>
    <submittedName>
        <fullName evidence="3">Transposase InsO family protein</fullName>
    </submittedName>
</protein>
<dbReference type="EMBL" id="JACICB010000021">
    <property type="protein sequence ID" value="MBB3708649.1"/>
    <property type="molecule type" value="Genomic_DNA"/>
</dbReference>
<dbReference type="AlphaFoldDB" id="A0AAC8YVU1"/>
<evidence type="ECO:0000259" key="1">
    <source>
        <dbReference type="Pfam" id="PF13276"/>
    </source>
</evidence>
<evidence type="ECO:0000313" key="2">
    <source>
        <dbReference type="EMBL" id="AMS45446.1"/>
    </source>
</evidence>
<gene>
    <name evidence="2" type="ORF">AA2016_6554</name>
    <name evidence="3" type="ORF">FHS67_004989</name>
</gene>
<reference evidence="2 4" key="1">
    <citation type="submission" date="2016-03" db="EMBL/GenBank/DDBJ databases">
        <title>Complete genome of Aminobacter aminovorans KCTC 2477.</title>
        <authorList>
            <person name="Kim K.M."/>
        </authorList>
    </citation>
    <scope>NUCLEOTIDE SEQUENCE [LARGE SCALE GENOMIC DNA]</scope>
    <source>
        <strain evidence="2 4">KCTC 2477</strain>
        <plasmid evidence="2 4">pAA04</plasmid>
    </source>
</reference>
<keyword evidence="5" id="KW-1185">Reference proteome</keyword>
<dbReference type="Proteomes" id="UP000075755">
    <property type="component" value="Plasmid pAA04"/>
</dbReference>
<organism evidence="2 4">
    <name type="scientific">Aminobacter aminovorans</name>
    <name type="common">Chelatobacter heintzii</name>
    <dbReference type="NCBI Taxonomy" id="83263"/>
    <lineage>
        <taxon>Bacteria</taxon>
        <taxon>Pseudomonadati</taxon>
        <taxon>Pseudomonadota</taxon>
        <taxon>Alphaproteobacteria</taxon>
        <taxon>Hyphomicrobiales</taxon>
        <taxon>Phyllobacteriaceae</taxon>
        <taxon>Aminobacter</taxon>
    </lineage>
</organism>